<dbReference type="Proteomes" id="UP000789901">
    <property type="component" value="Unassembled WGS sequence"/>
</dbReference>
<keyword evidence="2" id="KW-1185">Reference proteome</keyword>
<sequence>PSHEVLIGYRRIAEMDISIRTELNDLGLEKKVVTDASCQSYPLETQEEEAIDLYIDMPVLDAYYGLDKPVEKPLNNTGFGSNKKQDNNLEGINKKKQNRAKEIEVRCHYQDEIEVKIDKLYKWCFEIDPGGLCWQKLQLKKIRKEKLVGNNNNNNNGVKKSIKRRGSLVPSMDNKALDKINHKVLWNRRLQISYKKMVELSELDREVIQNIGCPKNNESIDAADIDNEIVNHLFDQGGKYLHEHLLNAKNI</sequence>
<dbReference type="EMBL" id="CAJVQB010051066">
    <property type="protein sequence ID" value="CAG8835236.1"/>
    <property type="molecule type" value="Genomic_DNA"/>
</dbReference>
<feature type="non-terminal residue" evidence="1">
    <location>
        <position position="251"/>
    </location>
</feature>
<evidence type="ECO:0000313" key="2">
    <source>
        <dbReference type="Proteomes" id="UP000789901"/>
    </source>
</evidence>
<name>A0ABN7WLN1_GIGMA</name>
<gene>
    <name evidence="1" type="ORF">GMARGA_LOCUS32471</name>
</gene>
<organism evidence="1 2">
    <name type="scientific">Gigaspora margarita</name>
    <dbReference type="NCBI Taxonomy" id="4874"/>
    <lineage>
        <taxon>Eukaryota</taxon>
        <taxon>Fungi</taxon>
        <taxon>Fungi incertae sedis</taxon>
        <taxon>Mucoromycota</taxon>
        <taxon>Glomeromycotina</taxon>
        <taxon>Glomeromycetes</taxon>
        <taxon>Diversisporales</taxon>
        <taxon>Gigasporaceae</taxon>
        <taxon>Gigaspora</taxon>
    </lineage>
</organism>
<proteinExistence type="predicted"/>
<accession>A0ABN7WLN1</accession>
<protein>
    <submittedName>
        <fullName evidence="1">20716_t:CDS:1</fullName>
    </submittedName>
</protein>
<feature type="non-terminal residue" evidence="1">
    <location>
        <position position="1"/>
    </location>
</feature>
<evidence type="ECO:0000313" key="1">
    <source>
        <dbReference type="EMBL" id="CAG8835236.1"/>
    </source>
</evidence>
<comment type="caution">
    <text evidence="1">The sequence shown here is derived from an EMBL/GenBank/DDBJ whole genome shotgun (WGS) entry which is preliminary data.</text>
</comment>
<reference evidence="1 2" key="1">
    <citation type="submission" date="2021-06" db="EMBL/GenBank/DDBJ databases">
        <authorList>
            <person name="Kallberg Y."/>
            <person name="Tangrot J."/>
            <person name="Rosling A."/>
        </authorList>
    </citation>
    <scope>NUCLEOTIDE SEQUENCE [LARGE SCALE GENOMIC DNA]</scope>
    <source>
        <strain evidence="1 2">120-4 pot B 10/14</strain>
    </source>
</reference>